<dbReference type="Gene3D" id="3.10.450.50">
    <property type="match status" value="1"/>
</dbReference>
<dbReference type="SUPFAM" id="SSF54427">
    <property type="entry name" value="NTF2-like"/>
    <property type="match status" value="1"/>
</dbReference>
<evidence type="ECO:0000259" key="1">
    <source>
        <dbReference type="Pfam" id="PF13577"/>
    </source>
</evidence>
<gene>
    <name evidence="2" type="ORF">HMPREF1541_11033</name>
</gene>
<organism evidence="2 3">
    <name type="scientific">Cyphellophora europaea (strain CBS 101466)</name>
    <name type="common">Phialophora europaea</name>
    <dbReference type="NCBI Taxonomy" id="1220924"/>
    <lineage>
        <taxon>Eukaryota</taxon>
        <taxon>Fungi</taxon>
        <taxon>Dikarya</taxon>
        <taxon>Ascomycota</taxon>
        <taxon>Pezizomycotina</taxon>
        <taxon>Eurotiomycetes</taxon>
        <taxon>Chaetothyriomycetidae</taxon>
        <taxon>Chaetothyriales</taxon>
        <taxon>Cyphellophoraceae</taxon>
        <taxon>Cyphellophora</taxon>
    </lineage>
</organism>
<feature type="domain" description="SnoaL-like" evidence="1">
    <location>
        <begin position="9"/>
        <end position="89"/>
    </location>
</feature>
<dbReference type="EMBL" id="KB822717">
    <property type="protein sequence ID" value="ETN43902.1"/>
    <property type="molecule type" value="Genomic_DNA"/>
</dbReference>
<accession>W2S5F9</accession>
<keyword evidence="3" id="KW-1185">Reference proteome</keyword>
<dbReference type="InterPro" id="IPR032710">
    <property type="entry name" value="NTF2-like_dom_sf"/>
</dbReference>
<dbReference type="GeneID" id="19978372"/>
<dbReference type="InParanoid" id="W2S5F9"/>
<dbReference type="OrthoDB" id="5208229at2759"/>
<dbReference type="eggNOG" id="ENOG502SUCF">
    <property type="taxonomic scope" value="Eukaryota"/>
</dbReference>
<dbReference type="Proteomes" id="UP000030752">
    <property type="component" value="Unassembled WGS sequence"/>
</dbReference>
<name>W2S5F9_CYPE1</name>
<dbReference type="VEuPathDB" id="FungiDB:HMPREF1541_11033"/>
<sequence length="209" mass="22701">MTPYNPTHYLLDRAQIHDTITKLYTLLDQHLWSRLASSEVFAPTFTVDYSSMFGGQPRETTPGQIVEQWRGMLEKWTGAVHALSGVLIEGLPLPSPLPLGALQGAARAGMGDEVAGGDVEETVTQEEDVTHAKVSSYVTVHIVKKGAEGGEQTSNGGMGAFEVVKLGVDECRGLYGEGWDGNRWRIKSMKPRVVWYEGNAEGILGVKGV</sequence>
<evidence type="ECO:0000313" key="2">
    <source>
        <dbReference type="EMBL" id="ETN43902.1"/>
    </source>
</evidence>
<proteinExistence type="predicted"/>
<dbReference type="Pfam" id="PF13577">
    <property type="entry name" value="SnoaL_4"/>
    <property type="match status" value="1"/>
</dbReference>
<evidence type="ECO:0000313" key="3">
    <source>
        <dbReference type="Proteomes" id="UP000030752"/>
    </source>
</evidence>
<dbReference type="InterPro" id="IPR037401">
    <property type="entry name" value="SnoaL-like"/>
</dbReference>
<reference evidence="2 3" key="1">
    <citation type="submission" date="2013-03" db="EMBL/GenBank/DDBJ databases">
        <title>The Genome Sequence of Phialophora europaea CBS 101466.</title>
        <authorList>
            <consortium name="The Broad Institute Genomics Platform"/>
            <person name="Cuomo C."/>
            <person name="de Hoog S."/>
            <person name="Gorbushina A."/>
            <person name="Walker B."/>
            <person name="Young S.K."/>
            <person name="Zeng Q."/>
            <person name="Gargeya S."/>
            <person name="Fitzgerald M."/>
            <person name="Haas B."/>
            <person name="Abouelleil A."/>
            <person name="Allen A.W."/>
            <person name="Alvarado L."/>
            <person name="Arachchi H.M."/>
            <person name="Berlin A.M."/>
            <person name="Chapman S.B."/>
            <person name="Gainer-Dewar J."/>
            <person name="Goldberg J."/>
            <person name="Griggs A."/>
            <person name="Gujja S."/>
            <person name="Hansen M."/>
            <person name="Howarth C."/>
            <person name="Imamovic A."/>
            <person name="Ireland A."/>
            <person name="Larimer J."/>
            <person name="McCowan C."/>
            <person name="Murphy C."/>
            <person name="Pearson M."/>
            <person name="Poon T.W."/>
            <person name="Priest M."/>
            <person name="Roberts A."/>
            <person name="Saif S."/>
            <person name="Shea T."/>
            <person name="Sisk P."/>
            <person name="Sykes S."/>
            <person name="Wortman J."/>
            <person name="Nusbaum C."/>
            <person name="Birren B."/>
        </authorList>
    </citation>
    <scope>NUCLEOTIDE SEQUENCE [LARGE SCALE GENOMIC DNA]</scope>
    <source>
        <strain evidence="2 3">CBS 101466</strain>
    </source>
</reference>
<dbReference type="AlphaFoldDB" id="W2S5F9"/>
<dbReference type="HOGENOM" id="CLU_106738_4_0_1"/>
<protein>
    <recommendedName>
        <fullName evidence="1">SnoaL-like domain-containing protein</fullName>
    </recommendedName>
</protein>
<dbReference type="RefSeq" id="XP_008713924.1">
    <property type="nucleotide sequence ID" value="XM_008715702.1"/>
</dbReference>